<evidence type="ECO:0000313" key="5">
    <source>
        <dbReference type="Proteomes" id="UP001574673"/>
    </source>
</evidence>
<protein>
    <recommendedName>
        <fullName evidence="2">UPF0125 protein ABCS64_04125</fullName>
    </recommendedName>
</protein>
<sequence length="119" mass="13024">MSDPAGQIRVEVVYALPDEQKIFSFHLPEGATVRQGIEQSGILEKYPEIDLEKNKLGIFAKLTKPDAVLHDRDRIEIYRPLIADPKEVRKQRAAESKATKKGAGEAEGGEGVAKGTPGN</sequence>
<dbReference type="RefSeq" id="WP_418890640.1">
    <property type="nucleotide sequence ID" value="NZ_JBEUWX010000002.1"/>
</dbReference>
<evidence type="ECO:0000256" key="3">
    <source>
        <dbReference type="SAM" id="MobiDB-lite"/>
    </source>
</evidence>
<reference evidence="5" key="1">
    <citation type="submission" date="2024-06" db="EMBL/GenBank/DDBJ databases">
        <title>Radixoralia hellwigii gen. nov., sp nov., isolated from a root canal in the human oral cavity.</title>
        <authorList>
            <person name="Bartsch S."/>
            <person name="Wittmer A."/>
            <person name="Schulz A.-K."/>
            <person name="Neumann-Schaal M."/>
            <person name="Wolf J."/>
            <person name="Gronow S."/>
            <person name="Tennert C."/>
            <person name="Haecker G."/>
            <person name="Cieplik F."/>
            <person name="Al-Ahmad A."/>
        </authorList>
    </citation>
    <scope>NUCLEOTIDE SEQUENCE [LARGE SCALE GENOMIC DNA]</scope>
    <source>
        <strain evidence="5">Wk13</strain>
    </source>
</reference>
<dbReference type="NCBIfam" id="NF002490">
    <property type="entry name" value="PRK01777.1"/>
    <property type="match status" value="1"/>
</dbReference>
<evidence type="ECO:0000256" key="2">
    <source>
        <dbReference type="HAMAP-Rule" id="MF_00460"/>
    </source>
</evidence>
<name>A0ABV4UD05_9RHOO</name>
<comment type="similarity">
    <text evidence="1 2">Belongs to the UPF0125 (RnfH) family.</text>
</comment>
<organism evidence="4 5">
    <name type="scientific">Dentiradicibacter hellwigii</name>
    <dbReference type="NCBI Taxonomy" id="3149053"/>
    <lineage>
        <taxon>Bacteria</taxon>
        <taxon>Pseudomonadati</taxon>
        <taxon>Pseudomonadota</taxon>
        <taxon>Betaproteobacteria</taxon>
        <taxon>Rhodocyclales</taxon>
        <taxon>Rhodocyclaceae</taxon>
        <taxon>Dentiradicibacter</taxon>
    </lineage>
</organism>
<dbReference type="PANTHER" id="PTHR37483:SF1">
    <property type="entry name" value="UPF0125 PROTEIN RATB"/>
    <property type="match status" value="1"/>
</dbReference>
<dbReference type="Gene3D" id="3.10.20.280">
    <property type="entry name" value="RnfH-like"/>
    <property type="match status" value="1"/>
</dbReference>
<evidence type="ECO:0000313" key="4">
    <source>
        <dbReference type="EMBL" id="MFA9949521.1"/>
    </source>
</evidence>
<dbReference type="SUPFAM" id="SSF54285">
    <property type="entry name" value="MoaD/ThiS"/>
    <property type="match status" value="1"/>
</dbReference>
<dbReference type="HAMAP" id="MF_00460">
    <property type="entry name" value="UPF0125_RnfH"/>
    <property type="match status" value="1"/>
</dbReference>
<comment type="caution">
    <text evidence="4">The sequence shown here is derived from an EMBL/GenBank/DDBJ whole genome shotgun (WGS) entry which is preliminary data.</text>
</comment>
<evidence type="ECO:0000256" key="1">
    <source>
        <dbReference type="ARBA" id="ARBA00010645"/>
    </source>
</evidence>
<proteinExistence type="inferred from homology"/>
<dbReference type="InterPro" id="IPR016155">
    <property type="entry name" value="Mopterin_synth/thiamin_S_b"/>
</dbReference>
<dbReference type="Pfam" id="PF03658">
    <property type="entry name" value="Ub-RnfH"/>
    <property type="match status" value="1"/>
</dbReference>
<dbReference type="PANTHER" id="PTHR37483">
    <property type="entry name" value="UPF0125 PROTEIN RATB"/>
    <property type="match status" value="1"/>
</dbReference>
<feature type="compositionally biased region" description="Gly residues" evidence="3">
    <location>
        <begin position="105"/>
        <end position="119"/>
    </location>
</feature>
<dbReference type="Proteomes" id="UP001574673">
    <property type="component" value="Unassembled WGS sequence"/>
</dbReference>
<dbReference type="InterPro" id="IPR005346">
    <property type="entry name" value="RnfH"/>
</dbReference>
<feature type="region of interest" description="Disordered" evidence="3">
    <location>
        <begin position="88"/>
        <end position="119"/>
    </location>
</feature>
<dbReference type="InterPro" id="IPR037021">
    <property type="entry name" value="RnfH_sf"/>
</dbReference>
<accession>A0ABV4UD05</accession>
<dbReference type="EMBL" id="JBEUWX010000002">
    <property type="protein sequence ID" value="MFA9949521.1"/>
    <property type="molecule type" value="Genomic_DNA"/>
</dbReference>
<feature type="compositionally biased region" description="Basic and acidic residues" evidence="3">
    <location>
        <begin position="88"/>
        <end position="104"/>
    </location>
</feature>
<gene>
    <name evidence="4" type="ORF">ABCS64_04125</name>
</gene>
<keyword evidence="5" id="KW-1185">Reference proteome</keyword>